<dbReference type="PANTHER" id="PTHR12755:SF3">
    <property type="entry name" value="POLYNUCLEOTIDE 5'-HYDROXYL-KINASE NOL9"/>
    <property type="match status" value="1"/>
</dbReference>
<dbReference type="GO" id="GO:0051731">
    <property type="term" value="F:polynucleotide 5'-hydroxyl-kinase activity"/>
    <property type="evidence" value="ECO:0007669"/>
    <property type="project" value="InterPro"/>
</dbReference>
<dbReference type="GO" id="GO:0000448">
    <property type="term" value="P:cleavage in ITS2 between 5.8S rRNA and LSU-rRNA of tricistronic rRNA transcript (SSU-rRNA, 5.8S rRNA, LSU-rRNA)"/>
    <property type="evidence" value="ECO:0007669"/>
    <property type="project" value="TreeGrafter"/>
</dbReference>
<feature type="compositionally biased region" description="Acidic residues" evidence="9">
    <location>
        <begin position="618"/>
        <end position="635"/>
    </location>
</feature>
<dbReference type="PANTHER" id="PTHR12755">
    <property type="entry name" value="CLEAVAGE/POLYADENYLATION FACTOR IA SUBUNIT CLP1P"/>
    <property type="match status" value="1"/>
</dbReference>
<name>A0AA40AT41_9PEZI</name>
<feature type="region of interest" description="Disordered" evidence="9">
    <location>
        <begin position="1"/>
        <end position="32"/>
    </location>
</feature>
<dbReference type="InterPro" id="IPR045116">
    <property type="entry name" value="Clp1/Grc3"/>
</dbReference>
<gene>
    <name evidence="11" type="ORF">B0T21DRAFT_453845</name>
</gene>
<evidence type="ECO:0000256" key="6">
    <source>
        <dbReference type="ARBA" id="ARBA00022741"/>
    </source>
</evidence>
<evidence type="ECO:0000256" key="2">
    <source>
        <dbReference type="ARBA" id="ARBA00011003"/>
    </source>
</evidence>
<dbReference type="Pfam" id="PF16575">
    <property type="entry name" value="CLP1_P"/>
    <property type="match status" value="1"/>
</dbReference>
<evidence type="ECO:0000256" key="9">
    <source>
        <dbReference type="SAM" id="MobiDB-lite"/>
    </source>
</evidence>
<evidence type="ECO:0000256" key="3">
    <source>
        <dbReference type="ARBA" id="ARBA00018706"/>
    </source>
</evidence>
<keyword evidence="7" id="KW-0418">Kinase</keyword>
<dbReference type="AlphaFoldDB" id="A0AA40AT41"/>
<protein>
    <recommendedName>
        <fullName evidence="4">Polynucleotide 5'-hydroxyl-kinase GRC3</fullName>
    </recommendedName>
    <alternativeName>
        <fullName evidence="3">Polynucleotide 5'-hydroxyl-kinase grc3</fullName>
    </alternativeName>
</protein>
<dbReference type="EMBL" id="JAUKTV010000012">
    <property type="protein sequence ID" value="KAK0721516.1"/>
    <property type="molecule type" value="Genomic_DNA"/>
</dbReference>
<evidence type="ECO:0000313" key="12">
    <source>
        <dbReference type="Proteomes" id="UP001172159"/>
    </source>
</evidence>
<keyword evidence="5" id="KW-0808">Transferase</keyword>
<organism evidence="11 12">
    <name type="scientific">Apiosordaria backusii</name>
    <dbReference type="NCBI Taxonomy" id="314023"/>
    <lineage>
        <taxon>Eukaryota</taxon>
        <taxon>Fungi</taxon>
        <taxon>Dikarya</taxon>
        <taxon>Ascomycota</taxon>
        <taxon>Pezizomycotina</taxon>
        <taxon>Sordariomycetes</taxon>
        <taxon>Sordariomycetidae</taxon>
        <taxon>Sordariales</taxon>
        <taxon>Lasiosphaeriaceae</taxon>
        <taxon>Apiosordaria</taxon>
    </lineage>
</organism>
<feature type="domain" description="Clp1 P-loop" evidence="10">
    <location>
        <begin position="300"/>
        <end position="469"/>
    </location>
</feature>
<reference evidence="11" key="1">
    <citation type="submission" date="2023-06" db="EMBL/GenBank/DDBJ databases">
        <title>Genome-scale phylogeny and comparative genomics of the fungal order Sordariales.</title>
        <authorList>
            <consortium name="Lawrence Berkeley National Laboratory"/>
            <person name="Hensen N."/>
            <person name="Bonometti L."/>
            <person name="Westerberg I."/>
            <person name="Brannstrom I.O."/>
            <person name="Guillou S."/>
            <person name="Cros-Aarteil S."/>
            <person name="Calhoun S."/>
            <person name="Haridas S."/>
            <person name="Kuo A."/>
            <person name="Mondo S."/>
            <person name="Pangilinan J."/>
            <person name="Riley R."/>
            <person name="Labutti K."/>
            <person name="Andreopoulos B."/>
            <person name="Lipzen A."/>
            <person name="Chen C."/>
            <person name="Yanf M."/>
            <person name="Daum C."/>
            <person name="Ng V."/>
            <person name="Clum A."/>
            <person name="Steindorff A."/>
            <person name="Ohm R."/>
            <person name="Martin F."/>
            <person name="Silar P."/>
            <person name="Natvig D."/>
            <person name="Lalanne C."/>
            <person name="Gautier V."/>
            <person name="Ament-Velasquez S.L."/>
            <person name="Kruys A."/>
            <person name="Hutchinson M.I."/>
            <person name="Powell A.J."/>
            <person name="Barry K."/>
            <person name="Miller A.N."/>
            <person name="Grigoriev I.V."/>
            <person name="Debuchy R."/>
            <person name="Gladieux P."/>
            <person name="Thoren M.H."/>
            <person name="Johannesson H."/>
        </authorList>
    </citation>
    <scope>NUCLEOTIDE SEQUENCE</scope>
    <source>
        <strain evidence="11">CBS 540.89</strain>
    </source>
</reference>
<keyword evidence="6" id="KW-0547">Nucleotide-binding</keyword>
<feature type="compositionally biased region" description="Low complexity" evidence="9">
    <location>
        <begin position="45"/>
        <end position="62"/>
    </location>
</feature>
<dbReference type="GO" id="GO:0005634">
    <property type="term" value="C:nucleus"/>
    <property type="evidence" value="ECO:0007669"/>
    <property type="project" value="TreeGrafter"/>
</dbReference>
<evidence type="ECO:0000313" key="11">
    <source>
        <dbReference type="EMBL" id="KAK0721516.1"/>
    </source>
</evidence>
<evidence type="ECO:0000256" key="7">
    <source>
        <dbReference type="ARBA" id="ARBA00022777"/>
    </source>
</evidence>
<comment type="caution">
    <text evidence="11">The sequence shown here is derived from an EMBL/GenBank/DDBJ whole genome shotgun (WGS) entry which is preliminary data.</text>
</comment>
<evidence type="ECO:0000256" key="4">
    <source>
        <dbReference type="ARBA" id="ARBA00019824"/>
    </source>
</evidence>
<dbReference type="GO" id="GO:0005524">
    <property type="term" value="F:ATP binding"/>
    <property type="evidence" value="ECO:0007669"/>
    <property type="project" value="UniProtKB-KW"/>
</dbReference>
<dbReference type="Gene3D" id="3.40.50.300">
    <property type="entry name" value="P-loop containing nucleotide triphosphate hydrolases"/>
    <property type="match status" value="1"/>
</dbReference>
<sequence length="664" mass="72212">MPNHTGKMATNKRRKLEGIDAPASPASSATTVMSAFAARQQLWGTSTTSVTKTETTSQTTVVIHEEEDAAPAKTIPSRRNKRRPAKEQISTPVNEDPIPDSNRDRGDSIPPTPILSPVLGTPIPPVVRERQPQYSSLKPHKKNYQQKPDGCVLLRTPDGERLVILGSYGVNVQQGEASIAGAQLTPLDSTQWVHAPHCHALPVLRTAEDTVVELHPHPSAEGLRQLARLNPAFGKLWNEIPTQGVPSKKESTFQILFSPEDVPKKVALQELVSPPEWNKKLAALIAIKRRTTSPIFFLCGPKSSGKSTFGKLLASRLITDRAGNKNAPWSPICVLDIDPGQPEFGPPGVISLVKLTSPNLQPPFCHPTLEPVQSIIRSHAIAAVTPALDPEHFIECVLDLFTTYQTSHPQDKQPPPLVINTPGWIQGLGLDILSDLIKAIKPTEVVYMSTEGPEETVSGLQTMQSLSYFHLSFPLSPPLPTWNPTPLSHLRPWRVRYTGPDRGFKGILCYDYQPAPGILAEAINGMILALVRIEAPAALRGLDSVTPLEAGREKIPLISNPIGKTLDPRFSRLVGLVLVRGVDGGRGELQVLTPVRMEEVVGGLERGGGVGAGGYWGEDGDGEGEGEGEGGDEQEVPWVKRIYGSQTRGVGERVWRVRRDLGRN</sequence>
<dbReference type="InterPro" id="IPR032319">
    <property type="entry name" value="CLP1_P"/>
</dbReference>
<dbReference type="Proteomes" id="UP001172159">
    <property type="component" value="Unassembled WGS sequence"/>
</dbReference>
<comment type="similarity">
    <text evidence="2">Belongs to the Clp1 family. NOL9/GRC3 subfamily.</text>
</comment>
<evidence type="ECO:0000256" key="1">
    <source>
        <dbReference type="ARBA" id="ARBA00003798"/>
    </source>
</evidence>
<evidence type="ECO:0000259" key="10">
    <source>
        <dbReference type="Pfam" id="PF16575"/>
    </source>
</evidence>
<evidence type="ECO:0000256" key="5">
    <source>
        <dbReference type="ARBA" id="ARBA00022679"/>
    </source>
</evidence>
<keyword evidence="8" id="KW-0067">ATP-binding</keyword>
<feature type="region of interest" description="Disordered" evidence="9">
    <location>
        <begin position="44"/>
        <end position="125"/>
    </location>
</feature>
<comment type="function">
    <text evidence="1">Polynucleotide 5'-kinase involved in rRNA processing.</text>
</comment>
<evidence type="ECO:0000256" key="8">
    <source>
        <dbReference type="ARBA" id="ARBA00022840"/>
    </source>
</evidence>
<proteinExistence type="inferred from homology"/>
<accession>A0AA40AT41</accession>
<dbReference type="InterPro" id="IPR027417">
    <property type="entry name" value="P-loop_NTPase"/>
</dbReference>
<feature type="region of interest" description="Disordered" evidence="9">
    <location>
        <begin position="612"/>
        <end position="638"/>
    </location>
</feature>
<keyword evidence="12" id="KW-1185">Reference proteome</keyword>